<dbReference type="PANTHER" id="PTHR47495">
    <property type="entry name" value="ALDEHYDE DEHYDROGENASE"/>
    <property type="match status" value="1"/>
</dbReference>
<feature type="domain" description="Cytochrome c" evidence="5">
    <location>
        <begin position="812"/>
        <end position="915"/>
    </location>
</feature>
<dbReference type="EMBL" id="JPKR02000003">
    <property type="protein sequence ID" value="KGD72050.1"/>
    <property type="molecule type" value="Genomic_DNA"/>
</dbReference>
<dbReference type="GO" id="GO:0020037">
    <property type="term" value="F:heme binding"/>
    <property type="evidence" value="ECO:0007669"/>
    <property type="project" value="InterPro"/>
</dbReference>
<evidence type="ECO:0000256" key="3">
    <source>
        <dbReference type="ARBA" id="ARBA00023004"/>
    </source>
</evidence>
<proteinExistence type="predicted"/>
<dbReference type="InterPro" id="IPR036856">
    <property type="entry name" value="Ald_Oxase/Xan_DH_a/b_sf"/>
</dbReference>
<dbReference type="InterPro" id="IPR009056">
    <property type="entry name" value="Cyt_c-like_dom"/>
</dbReference>
<dbReference type="InterPro" id="IPR000674">
    <property type="entry name" value="Ald_Oxase/Xan_DH_a/b"/>
</dbReference>
<dbReference type="Pfam" id="PF20256">
    <property type="entry name" value="MoCoBD_2"/>
    <property type="match status" value="2"/>
</dbReference>
<dbReference type="PROSITE" id="PS51007">
    <property type="entry name" value="CYTC"/>
    <property type="match status" value="3"/>
</dbReference>
<dbReference type="SUPFAM" id="SSF46626">
    <property type="entry name" value="Cytochrome c"/>
    <property type="match status" value="3"/>
</dbReference>
<evidence type="ECO:0000256" key="2">
    <source>
        <dbReference type="ARBA" id="ARBA00022723"/>
    </source>
</evidence>
<evidence type="ECO:0000313" key="7">
    <source>
        <dbReference type="Proteomes" id="UP000029577"/>
    </source>
</evidence>
<dbReference type="eggNOG" id="COG2010">
    <property type="taxonomic scope" value="Bacteria"/>
</dbReference>
<keyword evidence="7" id="KW-1185">Reference proteome</keyword>
<evidence type="ECO:0000256" key="4">
    <source>
        <dbReference type="PROSITE-ProRule" id="PRU00433"/>
    </source>
</evidence>
<keyword evidence="2 4" id="KW-0479">Metal-binding</keyword>
<keyword evidence="3 4" id="KW-0408">Iron</keyword>
<dbReference type="Gene3D" id="3.90.1170.50">
    <property type="entry name" value="Aldehyde oxidase/xanthine dehydrogenase, a/b hammerhead"/>
    <property type="match status" value="1"/>
</dbReference>
<dbReference type="GO" id="GO:0016491">
    <property type="term" value="F:oxidoreductase activity"/>
    <property type="evidence" value="ECO:0007669"/>
    <property type="project" value="InterPro"/>
</dbReference>
<feature type="domain" description="Cytochrome c" evidence="5">
    <location>
        <begin position="1086"/>
        <end position="1175"/>
    </location>
</feature>
<dbReference type="Pfam" id="PF13442">
    <property type="entry name" value="Cytochrome_CBB3"/>
    <property type="match status" value="1"/>
</dbReference>
<dbReference type="InterPro" id="IPR052516">
    <property type="entry name" value="N-heterocyclic_Hydroxylase"/>
</dbReference>
<dbReference type="STRING" id="642227.HA49_14770"/>
<dbReference type="InterPro" id="IPR037165">
    <property type="entry name" value="AldOxase/xan_DH_Mopterin-bd_sf"/>
</dbReference>
<name>A0A095VBI1_9GAMM</name>
<dbReference type="Proteomes" id="UP000029577">
    <property type="component" value="Unassembled WGS sequence"/>
</dbReference>
<protein>
    <submittedName>
        <fullName evidence="6">Aldehyde dehydrogenase</fullName>
    </submittedName>
</protein>
<dbReference type="eggNOG" id="COG1529">
    <property type="taxonomic scope" value="Bacteria"/>
</dbReference>
<organism evidence="6 7">
    <name type="scientific">Tatumella morbirosei</name>
    <dbReference type="NCBI Taxonomy" id="642227"/>
    <lineage>
        <taxon>Bacteria</taxon>
        <taxon>Pseudomonadati</taxon>
        <taxon>Pseudomonadota</taxon>
        <taxon>Gammaproteobacteria</taxon>
        <taxon>Enterobacterales</taxon>
        <taxon>Erwiniaceae</taxon>
        <taxon>Tatumella</taxon>
    </lineage>
</organism>
<evidence type="ECO:0000313" key="6">
    <source>
        <dbReference type="EMBL" id="KGD72050.1"/>
    </source>
</evidence>
<dbReference type="Pfam" id="PF00034">
    <property type="entry name" value="Cytochrom_C"/>
    <property type="match status" value="1"/>
</dbReference>
<dbReference type="InterPro" id="IPR036909">
    <property type="entry name" value="Cyt_c-like_dom_sf"/>
</dbReference>
<dbReference type="AlphaFoldDB" id="A0A095VBI1"/>
<dbReference type="OrthoDB" id="6177861at2"/>
<keyword evidence="1 4" id="KW-0349">Heme</keyword>
<comment type="caution">
    <text evidence="6">The sequence shown here is derived from an EMBL/GenBank/DDBJ whole genome shotgun (WGS) entry which is preliminary data.</text>
</comment>
<dbReference type="GO" id="GO:0009055">
    <property type="term" value="F:electron transfer activity"/>
    <property type="evidence" value="ECO:0007669"/>
    <property type="project" value="InterPro"/>
</dbReference>
<dbReference type="RefSeq" id="WP_038021266.1">
    <property type="nucleotide sequence ID" value="NZ_JPKR02000003.1"/>
</dbReference>
<dbReference type="Gene3D" id="1.10.760.10">
    <property type="entry name" value="Cytochrome c-like domain"/>
    <property type="match status" value="2"/>
</dbReference>
<dbReference type="Pfam" id="PF02738">
    <property type="entry name" value="MoCoBD_1"/>
    <property type="match status" value="1"/>
</dbReference>
<evidence type="ECO:0000256" key="1">
    <source>
        <dbReference type="ARBA" id="ARBA00022617"/>
    </source>
</evidence>
<accession>A0A095VBI1</accession>
<dbReference type="PANTHER" id="PTHR47495:SF1">
    <property type="entry name" value="BLL3820 PROTEIN"/>
    <property type="match status" value="1"/>
</dbReference>
<dbReference type="SMART" id="SM01008">
    <property type="entry name" value="Ald_Xan_dh_C"/>
    <property type="match status" value="1"/>
</dbReference>
<dbReference type="SUPFAM" id="SSF56003">
    <property type="entry name" value="Molybdenum cofactor-binding domain"/>
    <property type="match status" value="2"/>
</dbReference>
<dbReference type="GO" id="GO:0046872">
    <property type="term" value="F:metal ion binding"/>
    <property type="evidence" value="ECO:0007669"/>
    <property type="project" value="UniProtKB-KW"/>
</dbReference>
<evidence type="ECO:0000259" key="5">
    <source>
        <dbReference type="PROSITE" id="PS51007"/>
    </source>
</evidence>
<dbReference type="InterPro" id="IPR046867">
    <property type="entry name" value="AldOxase/xan_DH_MoCoBD2"/>
</dbReference>
<gene>
    <name evidence="6" type="ORF">HA49_14770</name>
</gene>
<dbReference type="SUPFAM" id="SSF54665">
    <property type="entry name" value="CO dehydrogenase molybdoprotein N-domain-like"/>
    <property type="match status" value="1"/>
</dbReference>
<dbReference type="InterPro" id="IPR008274">
    <property type="entry name" value="AldOxase/xan_DH_MoCoBD1"/>
</dbReference>
<feature type="domain" description="Cytochrome c" evidence="5">
    <location>
        <begin position="957"/>
        <end position="1065"/>
    </location>
</feature>
<dbReference type="Gene3D" id="3.30.365.10">
    <property type="entry name" value="Aldehyde oxidase/xanthine dehydrogenase, molybdopterin binding domain"/>
    <property type="match status" value="4"/>
</dbReference>
<sequence>MPMSNHDLPTRQQLLEKEGVLLVVDQIQPPAGLVPKGRQPVLKPKELGLFIAICDDGQVLAFNGHVDLGTGIKTSLAQIVAEELYLRMDQVSMVLGDTQRAPNQGATIASASIQISAVPLRQAAAEARLWLRHEAARRLSVEPQQLILLDGVFSVAEEGADRRSLSFADLVRGQHIRITNSGQAALKPASEYRIVGESTARVDIPGKATGELTWVQDLRLPGMLHGRVIRPPYAGFDSGSFVGQSLIDIDESSVAHIEGLISVVRIADFVGVVAEREDQAEQAMHSLKIRWKQWQQAIPDMSDVEQAIRDNPRTSRVVHDTGEVDSALAAVDRRLTRRYLWPYQLHGSIGPSCAVADYSPELISVWSGTQNPHVLQADIAWLLECEESLIEINRMEAAGCYGRNCADDVAADAVLLSRAVGRPVRVQLTRQQEHLWEPKGTAQLMEVDGGLDENGHPLVYDFKTSYPSNGSPTLALLLTGRVDPIALAYEMGDRTSIPPYDYKHMRITIEDMAPLIRASWMRGVSALPNTFAHESYMDELAKAAGVDPVEYRLRYIKDERAAELMRATADRAGWQPKATGTAIVPDENGILRGRGFAYARYIHSKFPGFGAAWAAWVADVAIDKKSGEIAVTRITVGHDAGMMVNPAGVQHQIHGNVIQSTSRALKETLTFENSTIAAKEWGAYPVLTFPEVPDVDVLMMPRPYDPPLGAGESASVPSAAAIANAVFDATGIRFRELPITSDRLREALNGPDPQPKIASPTKAPIKNTRRKWLFGGMTGLTGAAVGLAINAMPWRMAIAPVETPSAGTWSEATLERGRLVAAAGDCAVCHTASEGAVNAGGLRMDTPFGALYSTNITPDPDTGIGNWSYTAFERAMREGISRDGHHLYPAFPYTSFRKISDGDMQALYAWLMSQPAVKQTPPPNEMRFPFSFRPLMAGWNAMFLGRGEYQQNTTQSAEWNRGAYLVEGAGHCGACHSPRNLLGAEKTGDSALSGGWVDGWEAPALNQLNQSAVPWTEESLYRYLSTGHDADHGVAAGPMGPVVSHLATLPESDLRAMARYLTNINGQTSPEPQPTSTAPAVTFSTGNAIAGERLFNGACVACHSAAHGGPKLFGVSPDLAKSSSVFSRQPDNLLQVILRGIDKPATDGLGYMPGFGGNMSDKQIADIAAFLRQRYASNEPAWEDLPAQVARVRANPGSH</sequence>
<reference evidence="6" key="1">
    <citation type="submission" date="2014-12" db="EMBL/GenBank/DDBJ databases">
        <title>The draft genome of the Tatumella morbirosei type strain, LMG23360T isolated from pineapple rot.</title>
        <authorList>
            <person name="Smits T.H."/>
            <person name="Palmer M."/>
            <person name="Venter S.N."/>
            <person name="Duffy B."/>
            <person name="Steenkamp E.T."/>
            <person name="Chan W.Y."/>
            <person name="Coutinho T.A."/>
            <person name="Coetzee M.P."/>
            <person name="De Maayer P."/>
        </authorList>
    </citation>
    <scope>NUCLEOTIDE SEQUENCE [LARGE SCALE GENOMIC DNA]</scope>
    <source>
        <strain evidence="6">LMG 23360</strain>
    </source>
</reference>